<gene>
    <name evidence="2" type="ORF">PADG_05449</name>
</gene>
<evidence type="ECO:0000256" key="1">
    <source>
        <dbReference type="SAM" id="MobiDB-lite"/>
    </source>
</evidence>
<dbReference type="InterPro" id="IPR027417">
    <property type="entry name" value="P-loop_NTPase"/>
</dbReference>
<dbReference type="Gene3D" id="3.40.50.300">
    <property type="entry name" value="P-loop containing nucleotide triphosphate hydrolases"/>
    <property type="match status" value="1"/>
</dbReference>
<dbReference type="RefSeq" id="XP_010760745.1">
    <property type="nucleotide sequence ID" value="XM_010762443.1"/>
</dbReference>
<dbReference type="GeneID" id="22584375"/>
<dbReference type="KEGG" id="pbn:PADG_05449"/>
<feature type="region of interest" description="Disordered" evidence="1">
    <location>
        <begin position="78"/>
        <end position="101"/>
    </location>
</feature>
<feature type="compositionally biased region" description="Basic and acidic residues" evidence="1">
    <location>
        <begin position="88"/>
        <end position="101"/>
    </location>
</feature>
<dbReference type="AlphaFoldDB" id="C1GDW3"/>
<accession>C1GDW3</accession>
<name>C1GDW3_PARBD</name>
<dbReference type="VEuPathDB" id="FungiDB:PADG_05449"/>
<dbReference type="Proteomes" id="UP000001628">
    <property type="component" value="Unassembled WGS sequence"/>
</dbReference>
<evidence type="ECO:0000313" key="2">
    <source>
        <dbReference type="EMBL" id="EEH49370.2"/>
    </source>
</evidence>
<sequence>MVRILISTLRTGGTGLYLTPTNKCILVDLWWNEAIEHQAPSLQKQVTIPRSLTPLRVTETWLKLCRVNWSACISTAACRNGPVSSGSDIHKNSRHGFEHAE</sequence>
<dbReference type="InParanoid" id="C1GDW3"/>
<proteinExistence type="predicted"/>
<dbReference type="EMBL" id="KN275962">
    <property type="protein sequence ID" value="EEH49370.2"/>
    <property type="molecule type" value="Genomic_DNA"/>
</dbReference>
<evidence type="ECO:0000313" key="3">
    <source>
        <dbReference type="Proteomes" id="UP000001628"/>
    </source>
</evidence>
<dbReference type="HOGENOM" id="CLU_2292525_0_0_1"/>
<protein>
    <submittedName>
        <fullName evidence="2">Uncharacterized protein</fullName>
    </submittedName>
</protein>
<keyword evidence="3" id="KW-1185">Reference proteome</keyword>
<organism evidence="2 3">
    <name type="scientific">Paracoccidioides brasiliensis (strain Pb18)</name>
    <dbReference type="NCBI Taxonomy" id="502780"/>
    <lineage>
        <taxon>Eukaryota</taxon>
        <taxon>Fungi</taxon>
        <taxon>Dikarya</taxon>
        <taxon>Ascomycota</taxon>
        <taxon>Pezizomycotina</taxon>
        <taxon>Eurotiomycetes</taxon>
        <taxon>Eurotiomycetidae</taxon>
        <taxon>Onygenales</taxon>
        <taxon>Ajellomycetaceae</taxon>
        <taxon>Paracoccidioides</taxon>
    </lineage>
</organism>
<reference evidence="2 3" key="1">
    <citation type="journal article" date="2011" name="PLoS Genet.">
        <title>Comparative genomic analysis of human fungal pathogens causing paracoccidioidomycosis.</title>
        <authorList>
            <person name="Desjardins C.A."/>
            <person name="Champion M.D."/>
            <person name="Holder J.W."/>
            <person name="Muszewska A."/>
            <person name="Goldberg J."/>
            <person name="Bailao A.M."/>
            <person name="Brigido M.M."/>
            <person name="Ferreira M.E."/>
            <person name="Garcia A.M."/>
            <person name="Grynberg M."/>
            <person name="Gujja S."/>
            <person name="Heiman D.I."/>
            <person name="Henn M.R."/>
            <person name="Kodira C.D."/>
            <person name="Leon-Narvaez H."/>
            <person name="Longo L.V."/>
            <person name="Ma L.J."/>
            <person name="Malavazi I."/>
            <person name="Matsuo A.L."/>
            <person name="Morais F.V."/>
            <person name="Pereira M."/>
            <person name="Rodriguez-Brito S."/>
            <person name="Sakthikumar S."/>
            <person name="Salem-Izacc S.M."/>
            <person name="Sykes S.M."/>
            <person name="Teixeira M.M."/>
            <person name="Vallejo M.C."/>
            <person name="Walter M.E."/>
            <person name="Yandava C."/>
            <person name="Young S."/>
            <person name="Zeng Q."/>
            <person name="Zucker J."/>
            <person name="Felipe M.S."/>
            <person name="Goldman G.H."/>
            <person name="Haas B.J."/>
            <person name="McEwen J.G."/>
            <person name="Nino-Vega G."/>
            <person name="Puccia R."/>
            <person name="San-Blas G."/>
            <person name="Soares C.M."/>
            <person name="Birren B.W."/>
            <person name="Cuomo C.A."/>
        </authorList>
    </citation>
    <scope>NUCLEOTIDE SEQUENCE [LARGE SCALE GENOMIC DNA]</scope>
    <source>
        <strain evidence="2 3">Pb18</strain>
    </source>
</reference>